<evidence type="ECO:0000313" key="2">
    <source>
        <dbReference type="Proteomes" id="UP000034246"/>
    </source>
</evidence>
<dbReference type="STRING" id="1618550.UT39_C0008G0040"/>
<dbReference type="Proteomes" id="UP000034246">
    <property type="component" value="Unassembled WGS sequence"/>
</dbReference>
<organism evidence="1 2">
    <name type="scientific">Candidatus Woesebacteria bacterium GW2011_GWA1_39_21</name>
    <dbReference type="NCBI Taxonomy" id="1618550"/>
    <lineage>
        <taxon>Bacteria</taxon>
        <taxon>Candidatus Woeseibacteriota</taxon>
    </lineage>
</organism>
<comment type="caution">
    <text evidence="1">The sequence shown here is derived from an EMBL/GenBank/DDBJ whole genome shotgun (WGS) entry which is preliminary data.</text>
</comment>
<evidence type="ECO:0000313" key="1">
    <source>
        <dbReference type="EMBL" id="KKR11407.1"/>
    </source>
</evidence>
<dbReference type="Gene3D" id="2.60.120.260">
    <property type="entry name" value="Galactose-binding domain-like"/>
    <property type="match status" value="1"/>
</dbReference>
<accession>A0A0G0RCI0</accession>
<protein>
    <recommendedName>
        <fullName evidence="3">DUF642 domain-containing protein</fullName>
    </recommendedName>
</protein>
<evidence type="ECO:0008006" key="3">
    <source>
        <dbReference type="Google" id="ProtNLM"/>
    </source>
</evidence>
<sequence length="434" mass="47633">MFATQAYFSDEETSVGNTFEAGKIDLKIDHMRASYNGEDCFQDCVEQENLVQNISFEAPVVATAQLWDIYDSPVGGWNVDWRGDIPATYNTVNRPDPAHLEYHRGVLGSAYEGQQYVELDSDWDGPSGGLSNEPASVTIYQDIPTVAGGNYKLRFAFAPRPNTAAANNRLEVKWGGVVVYDTGPVAGGGGPIAWQYIELDVSATGPSTELRFTDLGTADSLGTFLDNITLNHVVCEEKIDNLKCNLWELKDLGENDFIWNFNDVKPGDYGRNVLSYHVYDNNAWMCTFFEKEDLENVILDPEAAEGDISDPPGELSKYMEVFIWGDDGDGVYEPLASEAAIAQGTLDSLNYFPIAESPGTPVVASTTWYLGLQWCFGDLSVDGSGVFSCNGTGNQNDAQSDILKETIKFYAEQARNNPDFKCSNFVTPTITPGG</sequence>
<reference evidence="1 2" key="1">
    <citation type="journal article" date="2015" name="Nature">
        <title>rRNA introns, odd ribosomes, and small enigmatic genomes across a large radiation of phyla.</title>
        <authorList>
            <person name="Brown C.T."/>
            <person name="Hug L.A."/>
            <person name="Thomas B.C."/>
            <person name="Sharon I."/>
            <person name="Castelle C.J."/>
            <person name="Singh A."/>
            <person name="Wilkins M.J."/>
            <person name="Williams K.H."/>
            <person name="Banfield J.F."/>
        </authorList>
    </citation>
    <scope>NUCLEOTIDE SEQUENCE [LARGE SCALE GENOMIC DNA]</scope>
</reference>
<dbReference type="EMBL" id="LBWP01000008">
    <property type="protein sequence ID" value="KKR11407.1"/>
    <property type="molecule type" value="Genomic_DNA"/>
</dbReference>
<gene>
    <name evidence="1" type="ORF">UT39_C0008G0040</name>
</gene>
<proteinExistence type="predicted"/>
<dbReference type="AlphaFoldDB" id="A0A0G0RCI0"/>
<name>A0A0G0RCI0_9BACT</name>